<sequence length="111" mass="12565">MICDENVKILPDSWFPGLHELHEAVKICRYKVQPPSDDHEHLVWTLIKTLEIPEFLPTLGNPPSSAYPGNLRPQPILGNPHHILKQLSEIKQIIAKSPLMLTNTKEEEGST</sequence>
<name>A0A6A4GUJ0_9AGAR</name>
<dbReference type="Proteomes" id="UP000799118">
    <property type="component" value="Unassembled WGS sequence"/>
</dbReference>
<keyword evidence="2" id="KW-1185">Reference proteome</keyword>
<protein>
    <submittedName>
        <fullName evidence="1">Uncharacterized protein</fullName>
    </submittedName>
</protein>
<accession>A0A6A4GUJ0</accession>
<evidence type="ECO:0000313" key="2">
    <source>
        <dbReference type="Proteomes" id="UP000799118"/>
    </source>
</evidence>
<reference evidence="1" key="1">
    <citation type="journal article" date="2019" name="Environ. Microbiol.">
        <title>Fungal ecological strategies reflected in gene transcription - a case study of two litter decomposers.</title>
        <authorList>
            <person name="Barbi F."/>
            <person name="Kohler A."/>
            <person name="Barry K."/>
            <person name="Baskaran P."/>
            <person name="Daum C."/>
            <person name="Fauchery L."/>
            <person name="Ihrmark K."/>
            <person name="Kuo A."/>
            <person name="LaButti K."/>
            <person name="Lipzen A."/>
            <person name="Morin E."/>
            <person name="Grigoriev I.V."/>
            <person name="Henrissat B."/>
            <person name="Lindahl B."/>
            <person name="Martin F."/>
        </authorList>
    </citation>
    <scope>NUCLEOTIDE SEQUENCE</scope>
    <source>
        <strain evidence="1">JB14</strain>
    </source>
</reference>
<evidence type="ECO:0000313" key="1">
    <source>
        <dbReference type="EMBL" id="KAE9389010.1"/>
    </source>
</evidence>
<gene>
    <name evidence="1" type="ORF">BT96DRAFT_947206</name>
</gene>
<dbReference type="EMBL" id="ML769716">
    <property type="protein sequence ID" value="KAE9389010.1"/>
    <property type="molecule type" value="Genomic_DNA"/>
</dbReference>
<proteinExistence type="predicted"/>
<organism evidence="1 2">
    <name type="scientific">Gymnopus androsaceus JB14</name>
    <dbReference type="NCBI Taxonomy" id="1447944"/>
    <lineage>
        <taxon>Eukaryota</taxon>
        <taxon>Fungi</taxon>
        <taxon>Dikarya</taxon>
        <taxon>Basidiomycota</taxon>
        <taxon>Agaricomycotina</taxon>
        <taxon>Agaricomycetes</taxon>
        <taxon>Agaricomycetidae</taxon>
        <taxon>Agaricales</taxon>
        <taxon>Marasmiineae</taxon>
        <taxon>Omphalotaceae</taxon>
        <taxon>Gymnopus</taxon>
    </lineage>
</organism>
<feature type="non-terminal residue" evidence="1">
    <location>
        <position position="111"/>
    </location>
</feature>
<dbReference type="AlphaFoldDB" id="A0A6A4GUJ0"/>